<dbReference type="Proteomes" id="UP000662466">
    <property type="component" value="Unassembled WGS sequence"/>
</dbReference>
<evidence type="ECO:0000256" key="1">
    <source>
        <dbReference type="SAM" id="MobiDB-lite"/>
    </source>
</evidence>
<gene>
    <name evidence="2" type="ORF">CNMCM6106_009299</name>
</gene>
<sequence>MLETVAFTPEAIQNDMEFDTNTGAKVPKLAKPDDWLNWYPAIQSIGISKGVWQWATPDEPDSKIPPPPLIKPPSIEQFLTDQKKEDNAAKKEKEEKSEFFSSSATKEAESGSSHGIDINQLSQANQERYMNAWKLYRMAYQEYEGPMEYLASVIYNSKASLVDWRYADEALLNDSLQLPAAYQNIGALHMSS</sequence>
<comment type="caution">
    <text evidence="2">The sequence shown here is derived from an EMBL/GenBank/DDBJ whole genome shotgun (WGS) entry which is preliminary data.</text>
</comment>
<feature type="region of interest" description="Disordered" evidence="1">
    <location>
        <begin position="83"/>
        <end position="118"/>
    </location>
</feature>
<evidence type="ECO:0000313" key="3">
    <source>
        <dbReference type="Proteomes" id="UP000662466"/>
    </source>
</evidence>
<accession>A0A8H6QKP0</accession>
<evidence type="ECO:0000313" key="2">
    <source>
        <dbReference type="EMBL" id="KAF7174579.1"/>
    </source>
</evidence>
<feature type="compositionally biased region" description="Basic and acidic residues" evidence="1">
    <location>
        <begin position="83"/>
        <end position="98"/>
    </location>
</feature>
<protein>
    <submittedName>
        <fullName evidence="2">Uncharacterized protein</fullName>
    </submittedName>
</protein>
<organism evidence="2 3">
    <name type="scientific">Aspergillus hiratsukae</name>
    <dbReference type="NCBI Taxonomy" id="1194566"/>
    <lineage>
        <taxon>Eukaryota</taxon>
        <taxon>Fungi</taxon>
        <taxon>Dikarya</taxon>
        <taxon>Ascomycota</taxon>
        <taxon>Pezizomycotina</taxon>
        <taxon>Eurotiomycetes</taxon>
        <taxon>Eurotiomycetidae</taxon>
        <taxon>Eurotiales</taxon>
        <taxon>Aspergillaceae</taxon>
        <taxon>Aspergillus</taxon>
        <taxon>Aspergillus subgen. Fumigati</taxon>
    </lineage>
</organism>
<dbReference type="AlphaFoldDB" id="A0A8H6QKP0"/>
<dbReference type="EMBL" id="JACBAF010001420">
    <property type="protein sequence ID" value="KAF7174579.1"/>
    <property type="molecule type" value="Genomic_DNA"/>
</dbReference>
<proteinExistence type="predicted"/>
<reference evidence="2" key="1">
    <citation type="submission" date="2020-06" db="EMBL/GenBank/DDBJ databases">
        <title>Draft genome sequences of strains closely related to Aspergillus parafelis and Aspergillus hiratsukae.</title>
        <authorList>
            <person name="Dos Santos R.A.C."/>
            <person name="Rivero-Menendez O."/>
            <person name="Steenwyk J.L."/>
            <person name="Mead M.E."/>
            <person name="Goldman G.H."/>
            <person name="Alastruey-Izquierdo A."/>
            <person name="Rokas A."/>
        </authorList>
    </citation>
    <scope>NUCLEOTIDE SEQUENCE</scope>
    <source>
        <strain evidence="2">CNM-CM6106</strain>
    </source>
</reference>
<name>A0A8H6QKP0_9EURO</name>